<evidence type="ECO:0000256" key="12">
    <source>
        <dbReference type="ARBA" id="ARBA00042244"/>
    </source>
</evidence>
<keyword evidence="4" id="KW-1003">Cell membrane</keyword>
<evidence type="ECO:0000256" key="13">
    <source>
        <dbReference type="SAM" id="MobiDB-lite"/>
    </source>
</evidence>
<dbReference type="FunCoup" id="B7PC41">
    <property type="interactions" value="205"/>
</dbReference>
<evidence type="ECO:0000256" key="2">
    <source>
        <dbReference type="ARBA" id="ARBA00004651"/>
    </source>
</evidence>
<dbReference type="VEuPathDB" id="VectorBase:ISCI002412"/>
<dbReference type="InParanoid" id="B7PC41"/>
<evidence type="ECO:0000256" key="5">
    <source>
        <dbReference type="ARBA" id="ARBA00022692"/>
    </source>
</evidence>
<dbReference type="AlphaFoldDB" id="B7PC41"/>
<keyword evidence="10" id="KW-0325">Glycoprotein</keyword>
<dbReference type="GO" id="GO:0016020">
    <property type="term" value="C:membrane"/>
    <property type="evidence" value="ECO:0000318"/>
    <property type="project" value="GO_Central"/>
</dbReference>
<feature type="compositionally biased region" description="Basic and acidic residues" evidence="13">
    <location>
        <begin position="334"/>
        <end position="351"/>
    </location>
</feature>
<protein>
    <recommendedName>
        <fullName evidence="11">Scavenger receptor class B member 1</fullName>
    </recommendedName>
    <alternativeName>
        <fullName evidence="12">SR-BI</fullName>
    </alternativeName>
</protein>
<dbReference type="PANTHER" id="PTHR11923:SF110">
    <property type="entry name" value="SCAVENGER RECEPTOR CLASS B MEMBER 1"/>
    <property type="match status" value="1"/>
</dbReference>
<dbReference type="HOGENOM" id="CLU_019853_5_0_1"/>
<dbReference type="GO" id="GO:0005044">
    <property type="term" value="F:scavenger receptor activity"/>
    <property type="evidence" value="ECO:0000318"/>
    <property type="project" value="GO_Central"/>
</dbReference>
<evidence type="ECO:0007829" key="17">
    <source>
        <dbReference type="PeptideAtlas" id="B7PC41"/>
    </source>
</evidence>
<comment type="similarity">
    <text evidence="3">Belongs to the CD36 family.</text>
</comment>
<comment type="subcellular location">
    <subcellularLocation>
        <location evidence="2">Cell membrane</location>
        <topology evidence="2">Multi-pass membrane protein</topology>
    </subcellularLocation>
    <subcellularLocation>
        <location evidence="1">Membrane</location>
        <location evidence="1">Caveola</location>
        <topology evidence="1">Multi-pass membrane protein</topology>
    </subcellularLocation>
</comment>
<feature type="compositionally biased region" description="Basic and acidic residues" evidence="13">
    <location>
        <begin position="307"/>
        <end position="319"/>
    </location>
</feature>
<keyword evidence="6" id="KW-1133">Transmembrane helix</keyword>
<dbReference type="EMBL" id="ABJB010306968">
    <property type="status" value="NOT_ANNOTATED_CDS"/>
    <property type="molecule type" value="Genomic_DNA"/>
</dbReference>
<evidence type="ECO:0000256" key="3">
    <source>
        <dbReference type="ARBA" id="ARBA00010532"/>
    </source>
</evidence>
<feature type="region of interest" description="Disordered" evidence="13">
    <location>
        <begin position="307"/>
        <end position="351"/>
    </location>
</feature>
<reference evidence="14 16" key="1">
    <citation type="submission" date="2008-03" db="EMBL/GenBank/DDBJ databases">
        <title>Annotation of Ixodes scapularis.</title>
        <authorList>
            <consortium name="Ixodes scapularis Genome Project Consortium"/>
            <person name="Caler E."/>
            <person name="Hannick L.I."/>
            <person name="Bidwell S."/>
            <person name="Joardar V."/>
            <person name="Thiagarajan M."/>
            <person name="Amedeo P."/>
            <person name="Galinsky K.J."/>
            <person name="Schobel S."/>
            <person name="Inman J."/>
            <person name="Hostetler J."/>
            <person name="Miller J."/>
            <person name="Hammond M."/>
            <person name="Megy K."/>
            <person name="Lawson D."/>
            <person name="Kodira C."/>
            <person name="Sutton G."/>
            <person name="Meyer J."/>
            <person name="Hill C.A."/>
            <person name="Birren B."/>
            <person name="Nene V."/>
            <person name="Collins F."/>
            <person name="Alarcon-Chaidez F."/>
            <person name="Wikel S."/>
            <person name="Strausberg R."/>
        </authorList>
    </citation>
    <scope>NUCLEOTIDE SEQUENCE [LARGE SCALE GENOMIC DNA]</scope>
    <source>
        <strain evidence="16">Wikel</strain>
        <strain evidence="14">Wikel colony</strain>
    </source>
</reference>
<dbReference type="EMBL" id="ABJB010690725">
    <property type="status" value="NOT_ANNOTATED_CDS"/>
    <property type="molecule type" value="Genomic_DNA"/>
</dbReference>
<name>B7PC41_IXOSC</name>
<dbReference type="VEuPathDB" id="VectorBase:ISCW002412"/>
<dbReference type="EMBL" id="ABJB010759300">
    <property type="status" value="NOT_ANNOTATED_CDS"/>
    <property type="molecule type" value="Genomic_DNA"/>
</dbReference>
<reference evidence="15" key="2">
    <citation type="submission" date="2020-05" db="UniProtKB">
        <authorList>
            <consortium name="EnsemblMetazoa"/>
        </authorList>
    </citation>
    <scope>IDENTIFICATION</scope>
    <source>
        <strain evidence="15">wikel</strain>
    </source>
</reference>
<evidence type="ECO:0000256" key="7">
    <source>
        <dbReference type="ARBA" id="ARBA00023136"/>
    </source>
</evidence>
<sequence length="351" mass="39244">MWPSVQKLPLVNGSEAFELWRDIPLPAFQRVYFFNLTNPYEFLQEGKKPKLQEVGPYTFGVSMVKTNIVWNPNHTVSYREVRTFHFDREKSVGGQDDVIVSINAPLVGAGALLKRANPALRLVMAVVINKLNEQLIVNHTVGELLYDGYPDFLAAASHMLDPTIPTSDGKFGYMHGRNATDDGLYTVYTGEDQMDLYNIITRWNGKENLTAWKGTCNMINGTSSFPQGSFKLVREGTDSLYGISAVRFRVDNRTFDNGTTYPPNACFDTKRTMASGAVDIGPCQHNLPAALSFPHFYLADPSYSDKVEGMKPDPDRHSFTLDMEPDDDSSLLINDDKVDEPSDKENGIIHG</sequence>
<evidence type="ECO:0000256" key="11">
    <source>
        <dbReference type="ARBA" id="ARBA00040821"/>
    </source>
</evidence>
<keyword evidence="9 14" id="KW-0675">Receptor</keyword>
<keyword evidence="17" id="KW-1267">Proteomics identification</keyword>
<dbReference type="PANTHER" id="PTHR11923">
    <property type="entry name" value="SCAVENGER RECEPTOR CLASS B TYPE-1 SR-B1"/>
    <property type="match status" value="1"/>
</dbReference>
<evidence type="ECO:0000256" key="10">
    <source>
        <dbReference type="ARBA" id="ARBA00023180"/>
    </source>
</evidence>
<dbReference type="PRINTS" id="PR01609">
    <property type="entry name" value="CD36FAMILY"/>
</dbReference>
<evidence type="ECO:0000256" key="4">
    <source>
        <dbReference type="ARBA" id="ARBA00022475"/>
    </source>
</evidence>
<dbReference type="GO" id="GO:0005901">
    <property type="term" value="C:caveola"/>
    <property type="evidence" value="ECO:0007669"/>
    <property type="project" value="UniProtKB-SubCell"/>
</dbReference>
<keyword evidence="5" id="KW-0812">Transmembrane</keyword>
<dbReference type="EMBL" id="DS681530">
    <property type="protein sequence ID" value="EEC04163.1"/>
    <property type="molecule type" value="Genomic_DNA"/>
</dbReference>
<evidence type="ECO:0000256" key="6">
    <source>
        <dbReference type="ARBA" id="ARBA00022989"/>
    </source>
</evidence>
<keyword evidence="7" id="KW-0472">Membrane</keyword>
<evidence type="ECO:0000313" key="16">
    <source>
        <dbReference type="Proteomes" id="UP000001555"/>
    </source>
</evidence>
<accession>B7PC41</accession>
<dbReference type="OrthoDB" id="514335at2759"/>
<dbReference type="Pfam" id="PF01130">
    <property type="entry name" value="CD36"/>
    <property type="match status" value="2"/>
</dbReference>
<dbReference type="EnsemblMetazoa" id="ISCW002412-RA">
    <property type="protein sequence ID" value="ISCW002412-PA"/>
    <property type="gene ID" value="ISCW002412"/>
</dbReference>
<evidence type="ECO:0000313" key="15">
    <source>
        <dbReference type="EnsemblMetazoa" id="ISCW002412-PA"/>
    </source>
</evidence>
<gene>
    <name evidence="14" type="ORF">IscW_ISCW002412</name>
</gene>
<evidence type="ECO:0000313" key="14">
    <source>
        <dbReference type="EMBL" id="EEC04163.1"/>
    </source>
</evidence>
<dbReference type="Proteomes" id="UP000001555">
    <property type="component" value="Unassembled WGS sequence"/>
</dbReference>
<dbReference type="InterPro" id="IPR002159">
    <property type="entry name" value="CD36_fam"/>
</dbReference>
<dbReference type="PaxDb" id="6945-B7PC41"/>
<evidence type="ECO:0000256" key="8">
    <source>
        <dbReference type="ARBA" id="ARBA00023157"/>
    </source>
</evidence>
<proteinExistence type="evidence at protein level"/>
<dbReference type="EMBL" id="ABJB010103502">
    <property type="status" value="NOT_ANNOTATED_CDS"/>
    <property type="molecule type" value="Genomic_DNA"/>
</dbReference>
<evidence type="ECO:0000256" key="1">
    <source>
        <dbReference type="ARBA" id="ARBA00004189"/>
    </source>
</evidence>
<dbReference type="EMBL" id="ABJB010262624">
    <property type="status" value="NOT_ANNOTATED_CDS"/>
    <property type="molecule type" value="Genomic_DNA"/>
</dbReference>
<dbReference type="VEuPathDB" id="VectorBase:ISCP_030827"/>
<evidence type="ECO:0000256" key="9">
    <source>
        <dbReference type="ARBA" id="ARBA00023170"/>
    </source>
</evidence>
<organism>
    <name type="scientific">Ixodes scapularis</name>
    <name type="common">Black-legged tick</name>
    <name type="synonym">Deer tick</name>
    <dbReference type="NCBI Taxonomy" id="6945"/>
    <lineage>
        <taxon>Eukaryota</taxon>
        <taxon>Metazoa</taxon>
        <taxon>Ecdysozoa</taxon>
        <taxon>Arthropoda</taxon>
        <taxon>Chelicerata</taxon>
        <taxon>Arachnida</taxon>
        <taxon>Acari</taxon>
        <taxon>Parasitiformes</taxon>
        <taxon>Ixodida</taxon>
        <taxon>Ixodoidea</taxon>
        <taxon>Ixodidae</taxon>
        <taxon>Ixodinae</taxon>
        <taxon>Ixodes</taxon>
    </lineage>
</organism>
<keyword evidence="8" id="KW-1015">Disulfide bond</keyword>
<keyword evidence="16" id="KW-1185">Reference proteome</keyword>